<keyword evidence="2 5" id="KW-0238">DNA-binding</keyword>
<dbReference type="Gene3D" id="1.10.10.10">
    <property type="entry name" value="Winged helix-like DNA-binding domain superfamily/Winged helix DNA-binding domain"/>
    <property type="match status" value="1"/>
</dbReference>
<dbReference type="Proteomes" id="UP000791080">
    <property type="component" value="Unassembled WGS sequence"/>
</dbReference>
<reference evidence="5 6" key="1">
    <citation type="submission" date="2013-07" db="EMBL/GenBank/DDBJ databases">
        <authorList>
            <consortium name="DOE Joint Genome Institute"/>
            <person name="Reeve W."/>
            <person name="Huntemann M."/>
            <person name="Han J."/>
            <person name="Chen A."/>
            <person name="Kyrpides N."/>
            <person name="Mavromatis K."/>
            <person name="Markowitz V."/>
            <person name="Palaniappan K."/>
            <person name="Ivanova N."/>
            <person name="Schaumberg A."/>
            <person name="Pati A."/>
            <person name="Liolios K."/>
            <person name="Nordberg H.P."/>
            <person name="Cantor M.N."/>
            <person name="Hua S.X."/>
            <person name="Woyke T."/>
        </authorList>
    </citation>
    <scope>NUCLEOTIDE SEQUENCE [LARGE SCALE GENOMIC DNA]</scope>
    <source>
        <strain evidence="5 6">DSM 43889</strain>
    </source>
</reference>
<accession>A0ABT1JBM7</accession>
<evidence type="ECO:0000256" key="2">
    <source>
        <dbReference type="ARBA" id="ARBA00023125"/>
    </source>
</evidence>
<dbReference type="InterPro" id="IPR036390">
    <property type="entry name" value="WH_DNA-bd_sf"/>
</dbReference>
<dbReference type="InterPro" id="IPR000835">
    <property type="entry name" value="HTH_MarR-typ"/>
</dbReference>
<feature type="domain" description="HTH marR-type" evidence="4">
    <location>
        <begin position="2"/>
        <end position="140"/>
    </location>
</feature>
<evidence type="ECO:0000259" key="4">
    <source>
        <dbReference type="PROSITE" id="PS50995"/>
    </source>
</evidence>
<protein>
    <submittedName>
        <fullName evidence="5">DNA-binding transcriptional regulator, MarR family</fullName>
    </submittedName>
</protein>
<dbReference type="PANTHER" id="PTHR33164:SF43">
    <property type="entry name" value="HTH-TYPE TRANSCRIPTIONAL REPRESSOR YETL"/>
    <property type="match status" value="1"/>
</dbReference>
<keyword evidence="1" id="KW-0805">Transcription regulation</keyword>
<keyword evidence="6" id="KW-1185">Reference proteome</keyword>
<organism evidence="5 6">
    <name type="scientific">Actinoalloteichus caeruleus DSM 43889</name>
    <dbReference type="NCBI Taxonomy" id="1120930"/>
    <lineage>
        <taxon>Bacteria</taxon>
        <taxon>Bacillati</taxon>
        <taxon>Actinomycetota</taxon>
        <taxon>Actinomycetes</taxon>
        <taxon>Pseudonocardiales</taxon>
        <taxon>Pseudonocardiaceae</taxon>
        <taxon>Actinoalloteichus</taxon>
        <taxon>Actinoalloteichus cyanogriseus</taxon>
    </lineage>
</organism>
<keyword evidence="3" id="KW-0804">Transcription</keyword>
<gene>
    <name evidence="5" type="ORF">G443_000173</name>
</gene>
<dbReference type="EMBL" id="AUBJ02000001">
    <property type="protein sequence ID" value="MCP2329903.1"/>
    <property type="molecule type" value="Genomic_DNA"/>
</dbReference>
<dbReference type="InterPro" id="IPR039422">
    <property type="entry name" value="MarR/SlyA-like"/>
</dbReference>
<evidence type="ECO:0000256" key="1">
    <source>
        <dbReference type="ARBA" id="ARBA00023015"/>
    </source>
</evidence>
<dbReference type="InterPro" id="IPR036388">
    <property type="entry name" value="WH-like_DNA-bd_sf"/>
</dbReference>
<name>A0ABT1JBM7_ACTCY</name>
<dbReference type="PRINTS" id="PR00598">
    <property type="entry name" value="HTHMARR"/>
</dbReference>
<comment type="caution">
    <text evidence="5">The sequence shown here is derived from an EMBL/GenBank/DDBJ whole genome shotgun (WGS) entry which is preliminary data.</text>
</comment>
<dbReference type="PROSITE" id="PS01117">
    <property type="entry name" value="HTH_MARR_1"/>
    <property type="match status" value="1"/>
</dbReference>
<dbReference type="RefSeq" id="WP_051313927.1">
    <property type="nucleotide sequence ID" value="NZ_AUBJ02000001.1"/>
</dbReference>
<dbReference type="SMART" id="SM00347">
    <property type="entry name" value="HTH_MARR"/>
    <property type="match status" value="1"/>
</dbReference>
<sequence>MAAERELLLDRVVDALRDIQQTFGVVESPLLQVNLTMQQLRTLVFLVVRRGCSSQELSRLLRVSSATVTGLVDRLETQGLVVRRPDRDDRRVRHVLPTSDGDALVAELQDSGTASLRTLLVDLGEGDLRDLARVLLRLRELAFARVGREEVAAAGAADEEADTPHDRR</sequence>
<dbReference type="InterPro" id="IPR023187">
    <property type="entry name" value="Tscrpt_reg_MarR-type_CS"/>
</dbReference>
<proteinExistence type="predicted"/>
<reference evidence="5 6" key="2">
    <citation type="submission" date="2022-06" db="EMBL/GenBank/DDBJ databases">
        <title>Genomic Encyclopedia of Type Strains, Phase I: the one thousand microbial genomes (KMG-I) project.</title>
        <authorList>
            <person name="Kyrpides N."/>
        </authorList>
    </citation>
    <scope>NUCLEOTIDE SEQUENCE [LARGE SCALE GENOMIC DNA]</scope>
    <source>
        <strain evidence="5 6">DSM 43889</strain>
    </source>
</reference>
<evidence type="ECO:0000313" key="5">
    <source>
        <dbReference type="EMBL" id="MCP2329903.1"/>
    </source>
</evidence>
<evidence type="ECO:0000256" key="3">
    <source>
        <dbReference type="ARBA" id="ARBA00023163"/>
    </source>
</evidence>
<dbReference type="GO" id="GO:0003677">
    <property type="term" value="F:DNA binding"/>
    <property type="evidence" value="ECO:0007669"/>
    <property type="project" value="UniProtKB-KW"/>
</dbReference>
<dbReference type="SUPFAM" id="SSF46785">
    <property type="entry name" value="Winged helix' DNA-binding domain"/>
    <property type="match status" value="1"/>
</dbReference>
<dbReference type="PROSITE" id="PS50995">
    <property type="entry name" value="HTH_MARR_2"/>
    <property type="match status" value="1"/>
</dbReference>
<evidence type="ECO:0000313" key="6">
    <source>
        <dbReference type="Proteomes" id="UP000791080"/>
    </source>
</evidence>
<dbReference type="Pfam" id="PF12802">
    <property type="entry name" value="MarR_2"/>
    <property type="match status" value="1"/>
</dbReference>
<dbReference type="PANTHER" id="PTHR33164">
    <property type="entry name" value="TRANSCRIPTIONAL REGULATOR, MARR FAMILY"/>
    <property type="match status" value="1"/>
</dbReference>